<accession>A0A806TGE4</accession>
<name>A0A806TGE4_PRIMG</name>
<dbReference type="AlphaFoldDB" id="A0A806TGE4"/>
<gene>
    <name evidence="2" type="ORF">AS52_02209</name>
</gene>
<dbReference type="EMBL" id="CP010586">
    <property type="protein sequence ID" value="AKP77174.1"/>
    <property type="molecule type" value="Genomic_DNA"/>
</dbReference>
<protein>
    <submittedName>
        <fullName evidence="2">Uncharacterized protein</fullName>
    </submittedName>
</protein>
<reference evidence="2 3" key="1">
    <citation type="submission" date="2015-01" db="EMBL/GenBank/DDBJ databases">
        <title>Genome sequence of bacillus megaterium Q3.</title>
        <authorList>
            <person name="Wang Y."/>
            <person name="Luo K."/>
            <person name="Bai L."/>
            <person name="Luo F."/>
        </authorList>
    </citation>
    <scope>NUCLEOTIDE SEQUENCE [LARGE SCALE GENOMIC DNA]</scope>
    <source>
        <strain evidence="2 3">Q3</strain>
    </source>
</reference>
<proteinExistence type="predicted"/>
<sequence>MTGKDVWKWIVGVLDDSTILNIYRSKGLVCKGFRTNTLQDVKTYRKPINTNFFLNKVNYEKLLSWSTETTLNSSNEFQVANKETNELIDLAREHGLIIVFMKMFTENLEEEATKLFSLLKDKNSELLHITNQSVINNKTPSQKEHDSIGSNKHDQKIKRLEEDVRKLNEQLKRRKESYKERVNEMNDNHQATLKKLNNKNQMYADLLREKNDLSKKYEVQEKEWDTERELLIKEKEVLYTQINQLSKKHEDEKEKWNKEKEDYEEFIKLLETEHEQLNKKHENKIAEDASKEIKNELTQVKSLEVMVIGKPASIQPFKNDVVQFTFLEGKDVHDYEFSLENEAYWILSYELSQKEQFLLKNNEFYSRLDEEKIIICKDFNEVKIQLKKYSKKEVEAI</sequence>
<feature type="compositionally biased region" description="Basic and acidic residues" evidence="1">
    <location>
        <begin position="141"/>
        <end position="156"/>
    </location>
</feature>
<dbReference type="Proteomes" id="UP000036410">
    <property type="component" value="Chromosome"/>
</dbReference>
<evidence type="ECO:0000313" key="2">
    <source>
        <dbReference type="EMBL" id="AKP77174.1"/>
    </source>
</evidence>
<feature type="region of interest" description="Disordered" evidence="1">
    <location>
        <begin position="136"/>
        <end position="156"/>
    </location>
</feature>
<organism evidence="2 3">
    <name type="scientific">Priestia megaterium Q3</name>
    <dbReference type="NCBI Taxonomy" id="1452722"/>
    <lineage>
        <taxon>Bacteria</taxon>
        <taxon>Bacillati</taxon>
        <taxon>Bacillota</taxon>
        <taxon>Bacilli</taxon>
        <taxon>Bacillales</taxon>
        <taxon>Bacillaceae</taxon>
        <taxon>Priestia</taxon>
    </lineage>
</organism>
<dbReference type="RefSeq" id="WP_049164361.1">
    <property type="nucleotide sequence ID" value="NZ_CP010586.1"/>
</dbReference>
<evidence type="ECO:0000313" key="3">
    <source>
        <dbReference type="Proteomes" id="UP000036410"/>
    </source>
</evidence>
<evidence type="ECO:0000256" key="1">
    <source>
        <dbReference type="SAM" id="MobiDB-lite"/>
    </source>
</evidence>